<comment type="cofactor">
    <cofactor evidence="1">
        <name>Mg(2+)</name>
        <dbReference type="ChEBI" id="CHEBI:18420"/>
    </cofactor>
</comment>
<keyword evidence="11" id="KW-0256">Endoplasmic reticulum</keyword>
<keyword evidence="21" id="KW-1185">Reference proteome</keyword>
<reference evidence="20" key="1">
    <citation type="submission" date="2021-05" db="EMBL/GenBank/DDBJ databases">
        <title>The genome of the haptophyte Pavlova lutheri (Diacronema luteri, Pavlovales) - a model for lipid biosynthesis in eukaryotic algae.</title>
        <authorList>
            <person name="Hulatt C.J."/>
            <person name="Posewitz M.C."/>
        </authorList>
    </citation>
    <scope>NUCLEOTIDE SEQUENCE</scope>
    <source>
        <strain evidence="20">NIVA-4/92</strain>
    </source>
</reference>
<evidence type="ECO:0000256" key="11">
    <source>
        <dbReference type="ARBA" id="ARBA00022824"/>
    </source>
</evidence>
<accession>A0A8J5X9G4</accession>
<evidence type="ECO:0000256" key="4">
    <source>
        <dbReference type="ARBA" id="ARBA00009317"/>
    </source>
</evidence>
<evidence type="ECO:0000256" key="14">
    <source>
        <dbReference type="ARBA" id="ARBA00023136"/>
    </source>
</evidence>
<evidence type="ECO:0000256" key="1">
    <source>
        <dbReference type="ARBA" id="ARBA00001946"/>
    </source>
</evidence>
<evidence type="ECO:0000256" key="8">
    <source>
        <dbReference type="ARBA" id="ARBA00022679"/>
    </source>
</evidence>
<dbReference type="InterPro" id="IPR000715">
    <property type="entry name" value="Glycosyl_transferase_4"/>
</dbReference>
<evidence type="ECO:0000256" key="19">
    <source>
        <dbReference type="SAM" id="Phobius"/>
    </source>
</evidence>
<feature type="transmembrane region" description="Helical" evidence="19">
    <location>
        <begin position="96"/>
        <end position="115"/>
    </location>
</feature>
<comment type="function">
    <text evidence="17">UDP-N-acetylglucosamine--dolichyl-phosphate N-acetylglucosaminephosphotransferase that operates in the biosynthetic pathway of dolichol-linked oligosaccharides, the glycan precursors employed in protein asparagine (N)-glycosylation. The assembly of dolichol-linked oligosaccharides begins on the cytosolic side of the endoplasmic reticulum membrane and finishes in its lumen. The sequential addition of sugars to dolichol pyrophosphate produces dolichol-linked oligosaccharides containing fourteen sugars, including two GlcNAcs, nine mannoses and three glucoses. Once assembled, the oligosaccharide is transferred from the lipid to nascent proteins by oligosaccharyltransferases. Catalyzes the initial step of dolichol-linked oligosaccharide biosynthesis, transfering GlcNAc-1-P from cytosolic UDP-GlcNAc onto the carrier lipid dolichyl phosphate (P-dolichol), yielding GlcNAc-P-P-dolichol embedded in the cytoplasmic leaflet of the endoplasmic reticulum membrane.</text>
</comment>
<dbReference type="GO" id="GO:0046872">
    <property type="term" value="F:metal ion binding"/>
    <property type="evidence" value="ECO:0007669"/>
    <property type="project" value="UniProtKB-KW"/>
</dbReference>
<proteinExistence type="inferred from homology"/>
<evidence type="ECO:0000256" key="2">
    <source>
        <dbReference type="ARBA" id="ARBA00004477"/>
    </source>
</evidence>
<feature type="transmembrane region" description="Helical" evidence="19">
    <location>
        <begin position="300"/>
        <end position="318"/>
    </location>
</feature>
<sequence length="454" mass="48586">MAPGGARIAVLVVAVGVGAKLRRQLATVVMPLLQPLRACVLLSLIGGLATLRVVPHMRASFAKAGLTGIDLNKQTTRRLASGELVRPYEGVAVPEAMGAVSCAVYLVCLFLFIPLPFAQPGVPAYSDGAFPHAQLARLLCALLSICCMCFLGFADNVLDLRWRDRLILPLAASLPVLMTYAATGGVTTVKVPAAAQALLGLGGSVDIGALYFVYISLLAIFCTNAINILAGVNGLEVGQSVVIGLTIAAFNCVQLARWPEDSVLVGHNLFSLYVVLPFITTSLGLLWHNWYPASVFVGDTYCYFAGMTFAVAGILGHFSKTMLLFFLPQLVNFVYSLPQLALIIPCPRHRMPGYLPATDQLALSTVDFRPDELTTLGRLAYRALAALRAVHVRERADGSVAMSNLTIINFVLHVCGPMREASLTRALLGVQLASSVLAFAIRYPLAALLYDVVK</sequence>
<evidence type="ECO:0000256" key="18">
    <source>
        <dbReference type="ARBA" id="ARBA00045078"/>
    </source>
</evidence>
<dbReference type="UniPathway" id="UPA00378"/>
<evidence type="ECO:0000256" key="9">
    <source>
        <dbReference type="ARBA" id="ARBA00022692"/>
    </source>
</evidence>
<evidence type="ECO:0000256" key="15">
    <source>
        <dbReference type="ARBA" id="ARBA00029567"/>
    </source>
</evidence>
<evidence type="ECO:0000256" key="7">
    <source>
        <dbReference type="ARBA" id="ARBA00022676"/>
    </source>
</evidence>
<name>A0A8J5X9G4_DIALT</name>
<keyword evidence="14 19" id="KW-0472">Membrane</keyword>
<evidence type="ECO:0000256" key="13">
    <source>
        <dbReference type="ARBA" id="ARBA00022989"/>
    </source>
</evidence>
<evidence type="ECO:0000256" key="5">
    <source>
        <dbReference type="ARBA" id="ARBA00013225"/>
    </source>
</evidence>
<dbReference type="Pfam" id="PF00953">
    <property type="entry name" value="Glycos_transf_4"/>
    <property type="match status" value="1"/>
</dbReference>
<evidence type="ECO:0000256" key="12">
    <source>
        <dbReference type="ARBA" id="ARBA00022842"/>
    </source>
</evidence>
<evidence type="ECO:0000256" key="17">
    <source>
        <dbReference type="ARBA" id="ARBA00044717"/>
    </source>
</evidence>
<dbReference type="EMBL" id="JAGTXO010000013">
    <property type="protein sequence ID" value="KAG8464216.1"/>
    <property type="molecule type" value="Genomic_DNA"/>
</dbReference>
<dbReference type="EC" id="2.7.8.15" evidence="5"/>
<dbReference type="AlphaFoldDB" id="A0A8J5X9G4"/>
<keyword evidence="8" id="KW-0808">Transferase</keyword>
<dbReference type="PANTHER" id="PTHR10571:SF0">
    <property type="entry name" value="UDP-N-ACETYLGLUCOSAMINE--DOLICHYL-PHOSPHATE N-ACETYLGLUCOSAMINEPHOSPHOTRANSFERASE"/>
    <property type="match status" value="1"/>
</dbReference>
<evidence type="ECO:0000256" key="6">
    <source>
        <dbReference type="ARBA" id="ARBA00017659"/>
    </source>
</evidence>
<evidence type="ECO:0000256" key="16">
    <source>
        <dbReference type="ARBA" id="ARBA00033238"/>
    </source>
</evidence>
<dbReference type="Proteomes" id="UP000751190">
    <property type="component" value="Unassembled WGS sequence"/>
</dbReference>
<dbReference type="CDD" id="cd06855">
    <property type="entry name" value="GT_GPT_euk"/>
    <property type="match status" value="1"/>
</dbReference>
<evidence type="ECO:0000256" key="3">
    <source>
        <dbReference type="ARBA" id="ARBA00004922"/>
    </source>
</evidence>
<dbReference type="InterPro" id="IPR033895">
    <property type="entry name" value="GPT"/>
</dbReference>
<comment type="pathway">
    <text evidence="3">Protein modification; protein glycosylation.</text>
</comment>
<feature type="transmembrane region" description="Helical" evidence="19">
    <location>
        <begin position="135"/>
        <end position="154"/>
    </location>
</feature>
<evidence type="ECO:0000313" key="20">
    <source>
        <dbReference type="EMBL" id="KAG8464216.1"/>
    </source>
</evidence>
<dbReference type="GO" id="GO:0016757">
    <property type="term" value="F:glycosyltransferase activity"/>
    <property type="evidence" value="ECO:0007669"/>
    <property type="project" value="UniProtKB-KW"/>
</dbReference>
<organism evidence="20 21">
    <name type="scientific">Diacronema lutheri</name>
    <name type="common">Unicellular marine alga</name>
    <name type="synonym">Monochrysis lutheri</name>
    <dbReference type="NCBI Taxonomy" id="2081491"/>
    <lineage>
        <taxon>Eukaryota</taxon>
        <taxon>Haptista</taxon>
        <taxon>Haptophyta</taxon>
        <taxon>Pavlovophyceae</taxon>
        <taxon>Pavlovales</taxon>
        <taxon>Pavlovaceae</taxon>
        <taxon>Diacronema</taxon>
    </lineage>
</organism>
<keyword evidence="10" id="KW-0479">Metal-binding</keyword>
<protein>
    <recommendedName>
        <fullName evidence="6">UDP-N-acetylglucosamine--dolichyl-phosphate N-acetylglucosaminephosphotransferase</fullName>
        <ecNumber evidence="5">2.7.8.15</ecNumber>
    </recommendedName>
    <alternativeName>
        <fullName evidence="15">GlcNAc-1-P transferase</fullName>
    </alternativeName>
    <alternativeName>
        <fullName evidence="16">N-acetylglucosamine-1-phosphate transferase</fullName>
    </alternativeName>
</protein>
<dbReference type="OrthoDB" id="10262326at2759"/>
<gene>
    <name evidence="20" type="ORF">KFE25_003279</name>
</gene>
<dbReference type="GO" id="GO:0003975">
    <property type="term" value="F:UDP-N-acetylglucosamine-dolichyl-phosphate N-acetylglucosaminephosphotransferase activity"/>
    <property type="evidence" value="ECO:0007669"/>
    <property type="project" value="UniProtKB-EC"/>
</dbReference>
<comment type="caution">
    <text evidence="20">The sequence shown here is derived from an EMBL/GenBank/DDBJ whole genome shotgun (WGS) entry which is preliminary data.</text>
</comment>
<comment type="subcellular location">
    <subcellularLocation>
        <location evidence="2">Endoplasmic reticulum membrane</location>
        <topology evidence="2">Multi-pass membrane protein</topology>
    </subcellularLocation>
</comment>
<feature type="transmembrane region" description="Helical" evidence="19">
    <location>
        <begin position="166"/>
        <end position="189"/>
    </location>
</feature>
<dbReference type="GO" id="GO:0006488">
    <property type="term" value="P:dolichol-linked oligosaccharide biosynthetic process"/>
    <property type="evidence" value="ECO:0007669"/>
    <property type="project" value="InterPro"/>
</dbReference>
<evidence type="ECO:0000313" key="21">
    <source>
        <dbReference type="Proteomes" id="UP000751190"/>
    </source>
</evidence>
<keyword evidence="9 19" id="KW-0812">Transmembrane</keyword>
<comment type="catalytic activity">
    <reaction evidence="18">
        <text>a di-trans,poly-cis-dolichyl phosphate + UDP-N-acetyl-alpha-D-glucosamine = an N-acetyl-alpha-D-glucosaminyl-diphospho-di-trans,poly-cis-dolichol + UMP</text>
        <dbReference type="Rhea" id="RHEA:13289"/>
        <dbReference type="Rhea" id="RHEA-COMP:19498"/>
        <dbReference type="Rhea" id="RHEA-COMP:19507"/>
        <dbReference type="ChEBI" id="CHEBI:57683"/>
        <dbReference type="ChEBI" id="CHEBI:57705"/>
        <dbReference type="ChEBI" id="CHEBI:57865"/>
        <dbReference type="ChEBI" id="CHEBI:58427"/>
        <dbReference type="EC" id="2.7.8.15"/>
    </reaction>
    <physiologicalReaction direction="left-to-right" evidence="18">
        <dbReference type="Rhea" id="RHEA:13290"/>
    </physiologicalReaction>
</comment>
<dbReference type="OMA" id="HRTPRYN"/>
<keyword evidence="13 19" id="KW-1133">Transmembrane helix</keyword>
<dbReference type="PANTHER" id="PTHR10571">
    <property type="entry name" value="UDP-N-ACETYLGLUCOSAMINE--DOLICHYL-PHOSPHATE N-ACETYLGLUCOSAMINEPHOSPHOTRANSFERASE"/>
    <property type="match status" value="1"/>
</dbReference>
<evidence type="ECO:0000256" key="10">
    <source>
        <dbReference type="ARBA" id="ARBA00022723"/>
    </source>
</evidence>
<dbReference type="GO" id="GO:0005789">
    <property type="term" value="C:endoplasmic reticulum membrane"/>
    <property type="evidence" value="ECO:0007669"/>
    <property type="project" value="UniProtKB-SubCell"/>
</dbReference>
<feature type="transmembrane region" description="Helical" evidence="19">
    <location>
        <begin position="270"/>
        <end position="288"/>
    </location>
</feature>
<comment type="similarity">
    <text evidence="4">Belongs to the glycosyltransferase 4 family.</text>
</comment>
<keyword evidence="12" id="KW-0460">Magnesium</keyword>
<feature type="transmembrane region" description="Helical" evidence="19">
    <location>
        <begin position="209"/>
        <end position="229"/>
    </location>
</feature>
<keyword evidence="7" id="KW-0328">Glycosyltransferase</keyword>